<gene>
    <name evidence="2" type="ORF">GCM10010339_89390</name>
</gene>
<comment type="caution">
    <text evidence="2">The sequence shown here is derived from an EMBL/GenBank/DDBJ whole genome shotgun (WGS) entry which is preliminary data.</text>
</comment>
<dbReference type="Proteomes" id="UP000655443">
    <property type="component" value="Unassembled WGS sequence"/>
</dbReference>
<evidence type="ECO:0000256" key="1">
    <source>
        <dbReference type="SAM" id="Phobius"/>
    </source>
</evidence>
<keyword evidence="1" id="KW-1133">Transmembrane helix</keyword>
<dbReference type="RefSeq" id="WP_189959259.1">
    <property type="nucleotide sequence ID" value="NZ_BMVG01000060.1"/>
</dbReference>
<organism evidence="2 3">
    <name type="scientific">Streptomyces alanosinicus</name>
    <dbReference type="NCBI Taxonomy" id="68171"/>
    <lineage>
        <taxon>Bacteria</taxon>
        <taxon>Bacillati</taxon>
        <taxon>Actinomycetota</taxon>
        <taxon>Actinomycetes</taxon>
        <taxon>Kitasatosporales</taxon>
        <taxon>Streptomycetaceae</taxon>
        <taxon>Streptomyces</taxon>
    </lineage>
</organism>
<sequence>MHRTPNPLAQHSQLAGAGLSSVGSLASALVGAPWQAVVLTVLAGLAVVALQSVLHTVMPQESADRLIWWVDRRIHHTRRQMQSFVTRLRRPG</sequence>
<evidence type="ECO:0000313" key="2">
    <source>
        <dbReference type="EMBL" id="GHE15269.1"/>
    </source>
</evidence>
<reference evidence="2" key="1">
    <citation type="journal article" date="2014" name="Int. J. Syst. Evol. Microbiol.">
        <title>Complete genome sequence of Corynebacterium casei LMG S-19264T (=DSM 44701T), isolated from a smear-ripened cheese.</title>
        <authorList>
            <consortium name="US DOE Joint Genome Institute (JGI-PGF)"/>
            <person name="Walter F."/>
            <person name="Albersmeier A."/>
            <person name="Kalinowski J."/>
            <person name="Ruckert C."/>
        </authorList>
    </citation>
    <scope>NUCLEOTIDE SEQUENCE</scope>
    <source>
        <strain evidence="2">JCM 4714</strain>
    </source>
</reference>
<reference evidence="2" key="2">
    <citation type="submission" date="2020-09" db="EMBL/GenBank/DDBJ databases">
        <authorList>
            <person name="Sun Q."/>
            <person name="Ohkuma M."/>
        </authorList>
    </citation>
    <scope>NUCLEOTIDE SEQUENCE</scope>
    <source>
        <strain evidence="2">JCM 4714</strain>
    </source>
</reference>
<evidence type="ECO:0000313" key="3">
    <source>
        <dbReference type="Proteomes" id="UP000655443"/>
    </source>
</evidence>
<dbReference type="EMBL" id="BMVG01000060">
    <property type="protein sequence ID" value="GHE15269.1"/>
    <property type="molecule type" value="Genomic_DNA"/>
</dbReference>
<accession>A0A919D7U0</accession>
<protein>
    <submittedName>
        <fullName evidence="2">Uncharacterized protein</fullName>
    </submittedName>
</protein>
<keyword evidence="3" id="KW-1185">Reference proteome</keyword>
<dbReference type="AlphaFoldDB" id="A0A919D7U0"/>
<keyword evidence="1" id="KW-0472">Membrane</keyword>
<name>A0A919D7U0_9ACTN</name>
<proteinExistence type="predicted"/>
<keyword evidence="1" id="KW-0812">Transmembrane</keyword>
<feature type="transmembrane region" description="Helical" evidence="1">
    <location>
        <begin position="36"/>
        <end position="57"/>
    </location>
</feature>